<dbReference type="Pfam" id="PF01381">
    <property type="entry name" value="HTH_3"/>
    <property type="match status" value="1"/>
</dbReference>
<reference evidence="2" key="1">
    <citation type="submission" date="2022-10" db="EMBL/GenBank/DDBJ databases">
        <authorList>
            <person name="Yu W.X."/>
        </authorList>
    </citation>
    <scope>NUCLEOTIDE SEQUENCE</scope>
    <source>
        <strain evidence="2">AAT</strain>
    </source>
</reference>
<dbReference type="SMART" id="SM00530">
    <property type="entry name" value="HTH_XRE"/>
    <property type="match status" value="1"/>
</dbReference>
<dbReference type="AlphaFoldDB" id="A0AAE3SHB7"/>
<proteinExistence type="predicted"/>
<dbReference type="InterPro" id="IPR010982">
    <property type="entry name" value="Lambda_DNA-bd_dom_sf"/>
</dbReference>
<dbReference type="SUPFAM" id="SSF47413">
    <property type="entry name" value="lambda repressor-like DNA-binding domains"/>
    <property type="match status" value="1"/>
</dbReference>
<dbReference type="InterPro" id="IPR001387">
    <property type="entry name" value="Cro/C1-type_HTH"/>
</dbReference>
<dbReference type="Gene3D" id="1.10.260.40">
    <property type="entry name" value="lambda repressor-like DNA-binding domains"/>
    <property type="match status" value="1"/>
</dbReference>
<dbReference type="PROSITE" id="PS50943">
    <property type="entry name" value="HTH_CROC1"/>
    <property type="match status" value="1"/>
</dbReference>
<gene>
    <name evidence="2" type="ORF">OM075_23205</name>
</gene>
<evidence type="ECO:0000259" key="1">
    <source>
        <dbReference type="PROSITE" id="PS50943"/>
    </source>
</evidence>
<dbReference type="EMBL" id="JAPDPJ010000105">
    <property type="protein sequence ID" value="MCW3789390.1"/>
    <property type="molecule type" value="Genomic_DNA"/>
</dbReference>
<keyword evidence="3" id="KW-1185">Reference proteome</keyword>
<dbReference type="CDD" id="cd00093">
    <property type="entry name" value="HTH_XRE"/>
    <property type="match status" value="1"/>
</dbReference>
<name>A0AAE3SHB7_9BACT</name>
<organism evidence="2 3">
    <name type="scientific">Plebeiibacterium sediminum</name>
    <dbReference type="NCBI Taxonomy" id="2992112"/>
    <lineage>
        <taxon>Bacteria</taxon>
        <taxon>Pseudomonadati</taxon>
        <taxon>Bacteroidota</taxon>
        <taxon>Bacteroidia</taxon>
        <taxon>Marinilabiliales</taxon>
        <taxon>Marinilabiliaceae</taxon>
        <taxon>Plebeiibacterium</taxon>
    </lineage>
</organism>
<sequence>MENIITHEEYVKAQIRLEEIIKLDLVSNDTPEDDPLLQELDDVSDIIEAYEEEHYPIGLPSLIEVIELRMFEMKLKQKDLATLLGTSATRISEYLSGKREITLNIAKALRSKLNIDSDIILQ</sequence>
<accession>A0AAE3SHB7</accession>
<evidence type="ECO:0000313" key="3">
    <source>
        <dbReference type="Proteomes" id="UP001209229"/>
    </source>
</evidence>
<comment type="caution">
    <text evidence="2">The sequence shown here is derived from an EMBL/GenBank/DDBJ whole genome shotgun (WGS) entry which is preliminary data.</text>
</comment>
<feature type="domain" description="HTH cro/C1-type" evidence="1">
    <location>
        <begin position="72"/>
        <end position="120"/>
    </location>
</feature>
<dbReference type="Proteomes" id="UP001209229">
    <property type="component" value="Unassembled WGS sequence"/>
</dbReference>
<dbReference type="GO" id="GO:0003677">
    <property type="term" value="F:DNA binding"/>
    <property type="evidence" value="ECO:0007669"/>
    <property type="project" value="InterPro"/>
</dbReference>
<protein>
    <submittedName>
        <fullName evidence="2">Helix-turn-helix domain-containing protein</fullName>
    </submittedName>
</protein>
<evidence type="ECO:0000313" key="2">
    <source>
        <dbReference type="EMBL" id="MCW3789390.1"/>
    </source>
</evidence>
<dbReference type="RefSeq" id="WP_301192945.1">
    <property type="nucleotide sequence ID" value="NZ_JAPDPJ010000105.1"/>
</dbReference>